<evidence type="ECO:0000313" key="3">
    <source>
        <dbReference type="EMBL" id="EXU94827.1"/>
    </source>
</evidence>
<dbReference type="SMART" id="SM00205">
    <property type="entry name" value="THN"/>
    <property type="match status" value="1"/>
</dbReference>
<sequence>MHSNNGTLVDPTLDPLTPGLSLRPGTSVQTRPLSLPWGGRIWARQFCSESGADCLIGDCSLPSCWMRSAGNTTLFEVHADLGAIHYDISLVDAFTIGMTVVPSNRQCRQLSCQAPPYLGLGPRGQPLCPVSNMIRFPTDTPPSSRPYHNVYACLSDCSLYGGAKYCCPPDASGRDLCKGANPWFKTACPGAYSYATDDATSNLFCEASNFTITFSCPS</sequence>
<feature type="disulfide bond" evidence="1">
    <location>
        <begin position="107"/>
        <end position="205"/>
    </location>
</feature>
<feature type="region of interest" description="Disordered" evidence="2">
    <location>
        <begin position="1"/>
        <end position="27"/>
    </location>
</feature>
<feature type="disulfide bond" evidence="1">
    <location>
        <begin position="157"/>
        <end position="166"/>
    </location>
</feature>
<protein>
    <submittedName>
        <fullName evidence="3">Thaumatin family protein</fullName>
    </submittedName>
</protein>
<dbReference type="HOGENOM" id="CLU_043181_6_1_1"/>
<dbReference type="AlphaFoldDB" id="A0A014P0U0"/>
<feature type="disulfide bond" evidence="1">
    <location>
        <begin position="47"/>
        <end position="54"/>
    </location>
</feature>
<dbReference type="InterPro" id="IPR037176">
    <property type="entry name" value="Osmotin/thaumatin-like_sf"/>
</dbReference>
<organism evidence="3 4">
    <name type="scientific">Metarhizium robertsii</name>
    <dbReference type="NCBI Taxonomy" id="568076"/>
    <lineage>
        <taxon>Eukaryota</taxon>
        <taxon>Fungi</taxon>
        <taxon>Dikarya</taxon>
        <taxon>Ascomycota</taxon>
        <taxon>Pezizomycotina</taxon>
        <taxon>Sordariomycetes</taxon>
        <taxon>Hypocreomycetidae</taxon>
        <taxon>Hypocreales</taxon>
        <taxon>Clavicipitaceae</taxon>
        <taxon>Metarhizium</taxon>
    </lineage>
</organism>
<evidence type="ECO:0000313" key="4">
    <source>
        <dbReference type="Proteomes" id="UP000030151"/>
    </source>
</evidence>
<dbReference type="PROSITE" id="PS51367">
    <property type="entry name" value="THAUMATIN_2"/>
    <property type="match status" value="1"/>
</dbReference>
<dbReference type="SUPFAM" id="SSF49870">
    <property type="entry name" value="Osmotin, thaumatin-like protein"/>
    <property type="match status" value="1"/>
</dbReference>
<dbReference type="InterPro" id="IPR001938">
    <property type="entry name" value="Thaumatin"/>
</dbReference>
<keyword evidence="1" id="KW-1015">Disulfide bond</keyword>
<accession>A0A014P0U0</accession>
<dbReference type="EMBL" id="JELW01000143">
    <property type="protein sequence ID" value="EXU94827.1"/>
    <property type="molecule type" value="Genomic_DNA"/>
</dbReference>
<feature type="disulfide bond" evidence="1">
    <location>
        <begin position="112"/>
        <end position="188"/>
    </location>
</feature>
<comment type="caution">
    <text evidence="3">The sequence shown here is derived from an EMBL/GenBank/DDBJ whole genome shotgun (WGS) entry which is preliminary data.</text>
</comment>
<evidence type="ECO:0000256" key="1">
    <source>
        <dbReference type="PIRSR" id="PIRSR002703-1"/>
    </source>
</evidence>
<evidence type="ECO:0000256" key="2">
    <source>
        <dbReference type="SAM" id="MobiDB-lite"/>
    </source>
</evidence>
<proteinExistence type="predicted"/>
<feature type="disulfide bond" evidence="1">
    <location>
        <begin position="167"/>
        <end position="177"/>
    </location>
</feature>
<feature type="disulfide bond" evidence="1">
    <location>
        <begin position="128"/>
        <end position="153"/>
    </location>
</feature>
<gene>
    <name evidence="3" type="ORF">X797_012096</name>
</gene>
<dbReference type="PIRSF" id="PIRSF002703">
    <property type="entry name" value="Thaumatin"/>
    <property type="match status" value="1"/>
</dbReference>
<dbReference type="Pfam" id="PF00314">
    <property type="entry name" value="Thaumatin"/>
    <property type="match status" value="1"/>
</dbReference>
<dbReference type="Proteomes" id="UP000030151">
    <property type="component" value="Unassembled WGS sequence"/>
</dbReference>
<feature type="disulfide bond" evidence="1">
    <location>
        <begin position="59"/>
        <end position="64"/>
    </location>
</feature>
<dbReference type="PANTHER" id="PTHR31048">
    <property type="entry name" value="OS03G0233200 PROTEIN"/>
    <property type="match status" value="1"/>
</dbReference>
<reference evidence="3 4" key="1">
    <citation type="submission" date="2014-02" db="EMBL/GenBank/DDBJ databases">
        <title>The genome sequence of the entomopathogenic fungus Metarhizium robertsii ARSEF 2575.</title>
        <authorList>
            <person name="Giuliano Garisto Donzelli B."/>
            <person name="Roe B.A."/>
            <person name="Macmil S.L."/>
            <person name="Krasnoff S.B."/>
            <person name="Gibson D.M."/>
        </authorList>
    </citation>
    <scope>NUCLEOTIDE SEQUENCE [LARGE SCALE GENOMIC DNA]</scope>
    <source>
        <strain evidence="3 4">ARSEF 2575</strain>
    </source>
</reference>
<dbReference type="Gene3D" id="2.60.110.10">
    <property type="entry name" value="Thaumatin"/>
    <property type="match status" value="1"/>
</dbReference>
<name>A0A014P0U0_9HYPO</name>